<accession>A0A8J6XMX0</accession>
<dbReference type="Proteomes" id="UP000629098">
    <property type="component" value="Unassembled WGS sequence"/>
</dbReference>
<sequence length="215" mass="22601">MRFSYTSWLFGVALGVLGIGLTNIKVAAQMTYTFDATYNVSSTSIPVTSNVSATTISGQSTDAPYGLTNVSGLTYTQTDLTTGSFRFNTNPATFGLQSLPQGEVTLFGSGSNRLLGTNNATGVINFTNLTGTAANIFTITGGEGLFQGATGILTLREVYQISLDPTIPTTGISQVSGTISVFPTQIPESRTTTALIGVGSIMTTFLLRKNVKFPF</sequence>
<gene>
    <name evidence="1" type="ORF">ICL16_01910</name>
</gene>
<dbReference type="EMBL" id="JACXAE010000009">
    <property type="protein sequence ID" value="MBD2770908.1"/>
    <property type="molecule type" value="Genomic_DNA"/>
</dbReference>
<keyword evidence="2" id="KW-1185">Reference proteome</keyword>
<evidence type="ECO:0000313" key="2">
    <source>
        <dbReference type="Proteomes" id="UP000629098"/>
    </source>
</evidence>
<organism evidence="1 2">
    <name type="scientific">Iningainema tapete BLCC-T55</name>
    <dbReference type="NCBI Taxonomy" id="2748662"/>
    <lineage>
        <taxon>Bacteria</taxon>
        <taxon>Bacillati</taxon>
        <taxon>Cyanobacteriota</taxon>
        <taxon>Cyanophyceae</taxon>
        <taxon>Nostocales</taxon>
        <taxon>Scytonemataceae</taxon>
        <taxon>Iningainema tapete</taxon>
    </lineage>
</organism>
<evidence type="ECO:0000313" key="1">
    <source>
        <dbReference type="EMBL" id="MBD2770908.1"/>
    </source>
</evidence>
<dbReference type="AlphaFoldDB" id="A0A8J6XMX0"/>
<reference evidence="1" key="1">
    <citation type="submission" date="2020-09" db="EMBL/GenBank/DDBJ databases">
        <title>Iningainema tapete sp. nov. (Scytonemataceae, Cyanobacteria) from greenhouses in central Florida (USA) produces two types of nodularin with biosynthetic potential for microcystin-LR and anabaenopeptins.</title>
        <authorList>
            <person name="Berthold D.E."/>
            <person name="Lefler F.W."/>
            <person name="Huang I.-S."/>
            <person name="Abdulla H."/>
            <person name="Zimba P.V."/>
            <person name="Laughinghouse H.D. IV."/>
        </authorList>
    </citation>
    <scope>NUCLEOTIDE SEQUENCE</scope>
    <source>
        <strain evidence="1">BLCCT55</strain>
    </source>
</reference>
<protein>
    <submittedName>
        <fullName evidence="1">Uncharacterized protein</fullName>
    </submittedName>
</protein>
<proteinExistence type="predicted"/>
<name>A0A8J6XMX0_9CYAN</name>
<dbReference type="RefSeq" id="WP_190825186.1">
    <property type="nucleotide sequence ID" value="NZ_CAWPPI010000009.1"/>
</dbReference>
<comment type="caution">
    <text evidence="1">The sequence shown here is derived from an EMBL/GenBank/DDBJ whole genome shotgun (WGS) entry which is preliminary data.</text>
</comment>